<feature type="signal peptide" evidence="1">
    <location>
        <begin position="1"/>
        <end position="20"/>
    </location>
</feature>
<evidence type="ECO:0000313" key="3">
    <source>
        <dbReference type="Proteomes" id="UP000076532"/>
    </source>
</evidence>
<sequence>MLAKMLISFLAAAVVPFVKATPFSELRGSELTLLTEVETVTYACNYELLCKYDKDCGKGLYCKYGQNVNKGYCCVRGTFVPEGELYAVLNA</sequence>
<evidence type="ECO:0000313" key="2">
    <source>
        <dbReference type="EMBL" id="KZP27330.1"/>
    </source>
</evidence>
<evidence type="ECO:0000256" key="1">
    <source>
        <dbReference type="SAM" id="SignalP"/>
    </source>
</evidence>
<dbReference type="EMBL" id="KV417509">
    <property type="protein sequence ID" value="KZP27330.1"/>
    <property type="molecule type" value="Genomic_DNA"/>
</dbReference>
<dbReference type="Proteomes" id="UP000076532">
    <property type="component" value="Unassembled WGS sequence"/>
</dbReference>
<protein>
    <submittedName>
        <fullName evidence="2">Uncharacterized protein</fullName>
    </submittedName>
</protein>
<accession>A0A166QMI7</accession>
<keyword evidence="1" id="KW-0732">Signal</keyword>
<organism evidence="2 3">
    <name type="scientific">Athelia psychrophila</name>
    <dbReference type="NCBI Taxonomy" id="1759441"/>
    <lineage>
        <taxon>Eukaryota</taxon>
        <taxon>Fungi</taxon>
        <taxon>Dikarya</taxon>
        <taxon>Basidiomycota</taxon>
        <taxon>Agaricomycotina</taxon>
        <taxon>Agaricomycetes</taxon>
        <taxon>Agaricomycetidae</taxon>
        <taxon>Atheliales</taxon>
        <taxon>Atheliaceae</taxon>
        <taxon>Athelia</taxon>
    </lineage>
</organism>
<reference evidence="2 3" key="1">
    <citation type="journal article" date="2016" name="Mol. Biol. Evol.">
        <title>Comparative Genomics of Early-Diverging Mushroom-Forming Fungi Provides Insights into the Origins of Lignocellulose Decay Capabilities.</title>
        <authorList>
            <person name="Nagy L.G."/>
            <person name="Riley R."/>
            <person name="Tritt A."/>
            <person name="Adam C."/>
            <person name="Daum C."/>
            <person name="Floudas D."/>
            <person name="Sun H."/>
            <person name="Yadav J.S."/>
            <person name="Pangilinan J."/>
            <person name="Larsson K.H."/>
            <person name="Matsuura K."/>
            <person name="Barry K."/>
            <person name="Labutti K."/>
            <person name="Kuo R."/>
            <person name="Ohm R.A."/>
            <person name="Bhattacharya S.S."/>
            <person name="Shirouzu T."/>
            <person name="Yoshinaga Y."/>
            <person name="Martin F.M."/>
            <person name="Grigoriev I.V."/>
            <person name="Hibbett D.S."/>
        </authorList>
    </citation>
    <scope>NUCLEOTIDE SEQUENCE [LARGE SCALE GENOMIC DNA]</scope>
    <source>
        <strain evidence="2 3">CBS 109695</strain>
    </source>
</reference>
<proteinExistence type="predicted"/>
<gene>
    <name evidence="2" type="ORF">FIBSPDRAFT_948614</name>
</gene>
<keyword evidence="3" id="KW-1185">Reference proteome</keyword>
<dbReference type="AlphaFoldDB" id="A0A166QMI7"/>
<feature type="chain" id="PRO_5007878760" evidence="1">
    <location>
        <begin position="21"/>
        <end position="91"/>
    </location>
</feature>
<name>A0A166QMI7_9AGAM</name>